<reference evidence="5" key="2">
    <citation type="submission" date="2012-03" db="EMBL/GenBank/DDBJ databases">
        <title>Genome sequence of the fruiting myxobacterium Corallococcus coralloides DSM 2259.</title>
        <authorList>
            <person name="Huntley S."/>
            <person name="Zhang Y."/>
            <person name="Treuner-Lange A."/>
            <person name="Sensen C.W."/>
            <person name="Sogaard-Andersen L."/>
        </authorList>
    </citation>
    <scope>NUCLEOTIDE SEQUENCE [LARGE SCALE GENOMIC DNA]</scope>
    <source>
        <strain evidence="5">ATCC 25202 / DSM 2259 / NBRC 100086 / M2</strain>
    </source>
</reference>
<dbReference type="Proteomes" id="UP000007587">
    <property type="component" value="Chromosome"/>
</dbReference>
<dbReference type="InterPro" id="IPR015424">
    <property type="entry name" value="PyrdxlP-dep_Trfase"/>
</dbReference>
<evidence type="ECO:0000256" key="2">
    <source>
        <dbReference type="ARBA" id="ARBA00022898"/>
    </source>
</evidence>
<dbReference type="GO" id="GO:0008483">
    <property type="term" value="F:transaminase activity"/>
    <property type="evidence" value="ECO:0007669"/>
    <property type="project" value="InterPro"/>
</dbReference>
<dbReference type="STRING" id="1144275.COCOR_00673"/>
<dbReference type="HOGENOM" id="CLU_016922_1_4_7"/>
<evidence type="ECO:0000256" key="1">
    <source>
        <dbReference type="ARBA" id="ARBA00001933"/>
    </source>
</evidence>
<accession>H8MG47</accession>
<sequence>MARFGSREIVFERGEQGFVHDTQGRTYVDFVLGYGPIILGHALPEFQTRVAGLLNNGLMMPGFTRWHLDYLSKLLAGHDDLRASIFKTASEAVTGAFRLAAVTTKRLGIIRCGYVGWHDSQLANSIRWHEPLASPLREQVKYTEGMRGVSDSEPVFNWTGFDLAELEALLEQHRERIGAFIIDAYLVSFTDLATLREALSLCRKAGVVTIFDETKTGGRVSRLGVAMDAGLDVDLLVLGKALANGAPISLIVGREHLLRATEQVRLGGTFSKEMFAIYAALATFDILESQDGYQVIARTGQRIVECFNAASRRHGLLERVSAKAVLGGSLFELVYGGSLLADEEQRKRLRRSLADQGVLLLDAHPSYACLAHQALDWGRLEAQFFEGLSAWASGDPRAP</sequence>
<dbReference type="InterPro" id="IPR015422">
    <property type="entry name" value="PyrdxlP-dep_Trfase_small"/>
</dbReference>
<comment type="cofactor">
    <cofactor evidence="1">
        <name>pyridoxal 5'-phosphate</name>
        <dbReference type="ChEBI" id="CHEBI:597326"/>
    </cofactor>
</comment>
<organism evidence="4 5">
    <name type="scientific">Corallococcus coralloides (strain ATCC 25202 / DSM 2259 / NBRC 100086 / M2)</name>
    <name type="common">Myxococcus coralloides</name>
    <dbReference type="NCBI Taxonomy" id="1144275"/>
    <lineage>
        <taxon>Bacteria</taxon>
        <taxon>Pseudomonadati</taxon>
        <taxon>Myxococcota</taxon>
        <taxon>Myxococcia</taxon>
        <taxon>Myxococcales</taxon>
        <taxon>Cystobacterineae</taxon>
        <taxon>Myxococcaceae</taxon>
        <taxon>Corallococcus</taxon>
    </lineage>
</organism>
<proteinExistence type="inferred from homology"/>
<dbReference type="Pfam" id="PF00202">
    <property type="entry name" value="Aminotran_3"/>
    <property type="match status" value="1"/>
</dbReference>
<dbReference type="PANTHER" id="PTHR43713:SF3">
    <property type="entry name" value="GLUTAMATE-1-SEMIALDEHYDE 2,1-AMINOMUTASE 1, CHLOROPLASTIC-RELATED"/>
    <property type="match status" value="1"/>
</dbReference>
<dbReference type="PANTHER" id="PTHR43713">
    <property type="entry name" value="GLUTAMATE-1-SEMIALDEHYDE 2,1-AMINOMUTASE"/>
    <property type="match status" value="1"/>
</dbReference>
<evidence type="ECO:0000313" key="5">
    <source>
        <dbReference type="Proteomes" id="UP000007587"/>
    </source>
</evidence>
<name>H8MG47_CORCM</name>
<evidence type="ECO:0000313" key="4">
    <source>
        <dbReference type="EMBL" id="AFE09038.1"/>
    </source>
</evidence>
<dbReference type="InParanoid" id="H8MG47"/>
<dbReference type="RefSeq" id="WP_014393524.1">
    <property type="nucleotide sequence ID" value="NC_017030.1"/>
</dbReference>
<dbReference type="EMBL" id="CP003389">
    <property type="protein sequence ID" value="AFE09038.1"/>
    <property type="molecule type" value="Genomic_DNA"/>
</dbReference>
<reference evidence="4 5" key="1">
    <citation type="journal article" date="2012" name="J. Bacteriol.">
        <title>Complete Genome Sequence of the Fruiting Myxobacterium Corallococcus coralloides DSM 2259.</title>
        <authorList>
            <person name="Huntley S."/>
            <person name="Zhang Y."/>
            <person name="Treuner-Lange A."/>
            <person name="Kneip S."/>
            <person name="Sensen C.W."/>
            <person name="Sogaard-Andersen L."/>
        </authorList>
    </citation>
    <scope>NUCLEOTIDE SEQUENCE [LARGE SCALE GENOMIC DNA]</scope>
    <source>
        <strain evidence="5">ATCC 25202 / DSM 2259 / NBRC 100086 / M2</strain>
    </source>
</reference>
<dbReference type="SUPFAM" id="SSF53383">
    <property type="entry name" value="PLP-dependent transferases"/>
    <property type="match status" value="1"/>
</dbReference>
<dbReference type="InterPro" id="IPR005814">
    <property type="entry name" value="Aminotrans_3"/>
</dbReference>
<dbReference type="KEGG" id="ccx:COCOR_00673"/>
<dbReference type="eggNOG" id="COG0001">
    <property type="taxonomic scope" value="Bacteria"/>
</dbReference>
<dbReference type="Gene3D" id="3.90.1150.10">
    <property type="entry name" value="Aspartate Aminotransferase, domain 1"/>
    <property type="match status" value="1"/>
</dbReference>
<dbReference type="Gene3D" id="3.40.640.10">
    <property type="entry name" value="Type I PLP-dependent aspartate aminotransferase-like (Major domain)"/>
    <property type="match status" value="1"/>
</dbReference>
<keyword evidence="5" id="KW-1185">Reference proteome</keyword>
<protein>
    <submittedName>
        <fullName evidence="4">Glutamate-1-semialdehyde 2,1-aminomutase</fullName>
    </submittedName>
</protein>
<gene>
    <name evidence="4" type="primary">hemL1</name>
    <name evidence="4" type="ordered locus">COCOR_00673</name>
</gene>
<dbReference type="GO" id="GO:0030170">
    <property type="term" value="F:pyridoxal phosphate binding"/>
    <property type="evidence" value="ECO:0007669"/>
    <property type="project" value="InterPro"/>
</dbReference>
<dbReference type="AlphaFoldDB" id="H8MG47"/>
<comment type="similarity">
    <text evidence="3">Belongs to the class-III pyridoxal-phosphate-dependent aminotransferase family.</text>
</comment>
<evidence type="ECO:0000256" key="3">
    <source>
        <dbReference type="RuleBase" id="RU003560"/>
    </source>
</evidence>
<dbReference type="InterPro" id="IPR015421">
    <property type="entry name" value="PyrdxlP-dep_Trfase_major"/>
</dbReference>
<keyword evidence="2 3" id="KW-0663">Pyridoxal phosphate</keyword>